<evidence type="ECO:0000256" key="1">
    <source>
        <dbReference type="SAM" id="MobiDB-lite"/>
    </source>
</evidence>
<name>C1MU06_MICPC</name>
<dbReference type="AlphaFoldDB" id="C1MU06"/>
<feature type="compositionally biased region" description="Basic and acidic residues" evidence="1">
    <location>
        <begin position="92"/>
        <end position="107"/>
    </location>
</feature>
<dbReference type="EMBL" id="GG663740">
    <property type="protein sequence ID" value="EEH56244.1"/>
    <property type="molecule type" value="Genomic_DNA"/>
</dbReference>
<gene>
    <name evidence="2" type="ORF">MICPUCDRAFT_58624</name>
</gene>
<keyword evidence="3" id="KW-1185">Reference proteome</keyword>
<evidence type="ECO:0000313" key="3">
    <source>
        <dbReference type="Proteomes" id="UP000001876"/>
    </source>
</evidence>
<reference evidence="2 3" key="1">
    <citation type="journal article" date="2009" name="Science">
        <title>Green evolution and dynamic adaptations revealed by genomes of the marine picoeukaryotes Micromonas.</title>
        <authorList>
            <person name="Worden A.Z."/>
            <person name="Lee J.H."/>
            <person name="Mock T."/>
            <person name="Rouze P."/>
            <person name="Simmons M.P."/>
            <person name="Aerts A.L."/>
            <person name="Allen A.E."/>
            <person name="Cuvelier M.L."/>
            <person name="Derelle E."/>
            <person name="Everett M.V."/>
            <person name="Foulon E."/>
            <person name="Grimwood J."/>
            <person name="Gundlach H."/>
            <person name="Henrissat B."/>
            <person name="Napoli C."/>
            <person name="McDonald S.M."/>
            <person name="Parker M.S."/>
            <person name="Rombauts S."/>
            <person name="Salamov A."/>
            <person name="Von Dassow P."/>
            <person name="Badger J.H."/>
            <person name="Coutinho P.M."/>
            <person name="Demir E."/>
            <person name="Dubchak I."/>
            <person name="Gentemann C."/>
            <person name="Eikrem W."/>
            <person name="Gready J.E."/>
            <person name="John U."/>
            <person name="Lanier W."/>
            <person name="Lindquist E.A."/>
            <person name="Lucas S."/>
            <person name="Mayer K.F."/>
            <person name="Moreau H."/>
            <person name="Not F."/>
            <person name="Otillar R."/>
            <person name="Panaud O."/>
            <person name="Pangilinan J."/>
            <person name="Paulsen I."/>
            <person name="Piegu B."/>
            <person name="Poliakov A."/>
            <person name="Robbens S."/>
            <person name="Schmutz J."/>
            <person name="Toulza E."/>
            <person name="Wyss T."/>
            <person name="Zelensky A."/>
            <person name="Zhou K."/>
            <person name="Armbrust E.V."/>
            <person name="Bhattacharya D."/>
            <person name="Goodenough U.W."/>
            <person name="Van de Peer Y."/>
            <person name="Grigoriev I.V."/>
        </authorList>
    </citation>
    <scope>NUCLEOTIDE SEQUENCE [LARGE SCALE GENOMIC DNA]</scope>
    <source>
        <strain evidence="2 3">CCMP1545</strain>
    </source>
</reference>
<proteinExistence type="predicted"/>
<evidence type="ECO:0000313" key="2">
    <source>
        <dbReference type="EMBL" id="EEH56244.1"/>
    </source>
</evidence>
<dbReference type="GeneID" id="9684853"/>
<feature type="compositionally biased region" description="Basic residues" evidence="1">
    <location>
        <begin position="137"/>
        <end position="146"/>
    </location>
</feature>
<feature type="compositionally biased region" description="Polar residues" evidence="1">
    <location>
        <begin position="64"/>
        <end position="89"/>
    </location>
</feature>
<dbReference type="Proteomes" id="UP000001876">
    <property type="component" value="Unassembled WGS sequence"/>
</dbReference>
<accession>C1MU06</accession>
<protein>
    <submittedName>
        <fullName evidence="2">Predicted protein</fullName>
    </submittedName>
</protein>
<dbReference type="RefSeq" id="XP_003059112.1">
    <property type="nucleotide sequence ID" value="XM_003059066.1"/>
</dbReference>
<feature type="region of interest" description="Disordered" evidence="1">
    <location>
        <begin position="1"/>
        <end position="162"/>
    </location>
</feature>
<sequence length="467" mass="52073">MTATVPPLDLNRAEEARGGGGGSTAAGKSPSPHAEATIIRDDDEDDSAEESSSPRPPRAVCVKASSNAMRGTLVVRSSETIATSRTSIPGETPRDGTGRGREADPTKAKRPSARPNDPNPNPVRARREKADELSASKLKHVAPLRKQRPDPPPWHNPSSKKYYSLEPKHADKRRLAAHADAGYASCCCAHERESTEASARALVDAEKAKTEEIRAAMAALELEHATAVATAERARQTRIAKKAAANKTRNALTRSLRRWRYTAEERVRERRLTTRAVTHEYYRVARKHLHEFRASVATRRKIRHGEARAEKHWRRRVVGARYRAWFTLVSEDAYQSAAAAASHATIVASRVTRKYYTLKGRADALTPAFRGWHQCVRTYKGARAALESVGEGIRNETFFLAAVFSRWREGSIAVRRAKVAESARCTVRLATEVAEREASHERTVERMLARETTRMRDEVRVRSNKRA</sequence>
<dbReference type="KEGG" id="mpp:MICPUCDRAFT_58624"/>
<organism evidence="3">
    <name type="scientific">Micromonas pusilla (strain CCMP1545)</name>
    <name type="common">Picoplanktonic green alga</name>
    <dbReference type="NCBI Taxonomy" id="564608"/>
    <lineage>
        <taxon>Eukaryota</taxon>
        <taxon>Viridiplantae</taxon>
        <taxon>Chlorophyta</taxon>
        <taxon>Mamiellophyceae</taxon>
        <taxon>Mamiellales</taxon>
        <taxon>Mamiellaceae</taxon>
        <taxon>Micromonas</taxon>
    </lineage>
</organism>